<keyword evidence="2" id="KW-1185">Reference proteome</keyword>
<gene>
    <name evidence="1" type="ORF">AAHA92_02650</name>
</gene>
<accession>A0ABD1IEJ8</accession>
<evidence type="ECO:0000313" key="2">
    <source>
        <dbReference type="Proteomes" id="UP001567538"/>
    </source>
</evidence>
<dbReference type="AlphaFoldDB" id="A0ABD1IEJ8"/>
<protein>
    <submittedName>
        <fullName evidence="1">Uncharacterized protein</fullName>
    </submittedName>
</protein>
<sequence length="81" mass="9461">MWMQTSYVFDHFRLRSSLCFATANVQGCREKLERRSTMSSFSKSKRFRNLKTSFRRSSSRIGLLIDEARESFQVAPVPSFA</sequence>
<name>A0ABD1IEJ8_SALDI</name>
<comment type="caution">
    <text evidence="1">The sequence shown here is derived from an EMBL/GenBank/DDBJ whole genome shotgun (WGS) entry which is preliminary data.</text>
</comment>
<organism evidence="1 2">
    <name type="scientific">Salvia divinorum</name>
    <name type="common">Maria pastora</name>
    <name type="synonym">Diviner's sage</name>
    <dbReference type="NCBI Taxonomy" id="28513"/>
    <lineage>
        <taxon>Eukaryota</taxon>
        <taxon>Viridiplantae</taxon>
        <taxon>Streptophyta</taxon>
        <taxon>Embryophyta</taxon>
        <taxon>Tracheophyta</taxon>
        <taxon>Spermatophyta</taxon>
        <taxon>Magnoliopsida</taxon>
        <taxon>eudicotyledons</taxon>
        <taxon>Gunneridae</taxon>
        <taxon>Pentapetalae</taxon>
        <taxon>asterids</taxon>
        <taxon>lamiids</taxon>
        <taxon>Lamiales</taxon>
        <taxon>Lamiaceae</taxon>
        <taxon>Nepetoideae</taxon>
        <taxon>Mentheae</taxon>
        <taxon>Salviinae</taxon>
        <taxon>Salvia</taxon>
        <taxon>Salvia subgen. Calosphace</taxon>
    </lineage>
</organism>
<proteinExistence type="predicted"/>
<dbReference type="Proteomes" id="UP001567538">
    <property type="component" value="Unassembled WGS sequence"/>
</dbReference>
<reference evidence="1 2" key="1">
    <citation type="submission" date="2024-06" db="EMBL/GenBank/DDBJ databases">
        <title>A chromosome level genome sequence of Diviner's sage (Salvia divinorum).</title>
        <authorList>
            <person name="Ford S.A."/>
            <person name="Ro D.-K."/>
            <person name="Ness R.W."/>
            <person name="Phillips M.A."/>
        </authorList>
    </citation>
    <scope>NUCLEOTIDE SEQUENCE [LARGE SCALE GENOMIC DNA]</scope>
    <source>
        <strain evidence="1">SAF-2024a</strain>
        <tissue evidence="1">Leaf</tissue>
    </source>
</reference>
<evidence type="ECO:0000313" key="1">
    <source>
        <dbReference type="EMBL" id="KAL1567135.1"/>
    </source>
</evidence>
<dbReference type="EMBL" id="JBEAFC010000002">
    <property type="protein sequence ID" value="KAL1567135.1"/>
    <property type="molecule type" value="Genomic_DNA"/>
</dbReference>